<keyword evidence="3 5" id="KW-1133">Transmembrane helix</keyword>
<evidence type="ECO:0000256" key="5">
    <source>
        <dbReference type="SAM" id="Phobius"/>
    </source>
</evidence>
<evidence type="ECO:0000256" key="2">
    <source>
        <dbReference type="ARBA" id="ARBA00022692"/>
    </source>
</evidence>
<dbReference type="RefSeq" id="WP_065675347.1">
    <property type="nucleotide sequence ID" value="NZ_AP025464.1"/>
</dbReference>
<gene>
    <name evidence="6" type="ORF">VCE7224_00330</name>
</gene>
<evidence type="ECO:0000256" key="4">
    <source>
        <dbReference type="ARBA" id="ARBA00023136"/>
    </source>
</evidence>
<name>A0A1C3J8Y6_9VIBR</name>
<dbReference type="Pfam" id="PF07869">
    <property type="entry name" value="DUF1656"/>
    <property type="match status" value="1"/>
</dbReference>
<evidence type="ECO:0000313" key="6">
    <source>
        <dbReference type="EMBL" id="SBT11614.1"/>
    </source>
</evidence>
<dbReference type="Proteomes" id="UP000092819">
    <property type="component" value="Unassembled WGS sequence"/>
</dbReference>
<keyword evidence="2 5" id="KW-0812">Transmembrane</keyword>
<proteinExistence type="predicted"/>
<dbReference type="InterPro" id="IPR012451">
    <property type="entry name" value="DUF1656"/>
</dbReference>
<protein>
    <recommendedName>
        <fullName evidence="8">DUF1656 domain-containing protein</fullName>
    </recommendedName>
</protein>
<evidence type="ECO:0000256" key="1">
    <source>
        <dbReference type="ARBA" id="ARBA00022475"/>
    </source>
</evidence>
<evidence type="ECO:0000313" key="7">
    <source>
        <dbReference type="Proteomes" id="UP000092819"/>
    </source>
</evidence>
<dbReference type="AlphaFoldDB" id="A0A1C3J8Y6"/>
<organism evidence="6 7">
    <name type="scientific">Vibrio celticus</name>
    <dbReference type="NCBI Taxonomy" id="446372"/>
    <lineage>
        <taxon>Bacteria</taxon>
        <taxon>Pseudomonadati</taxon>
        <taxon>Pseudomonadota</taxon>
        <taxon>Gammaproteobacteria</taxon>
        <taxon>Vibrionales</taxon>
        <taxon>Vibrionaceae</taxon>
        <taxon>Vibrio</taxon>
    </lineage>
</organism>
<evidence type="ECO:0000256" key="3">
    <source>
        <dbReference type="ARBA" id="ARBA00022989"/>
    </source>
</evidence>
<keyword evidence="4 5" id="KW-0472">Membrane</keyword>
<keyword evidence="7" id="KW-1185">Reference proteome</keyword>
<dbReference type="EMBL" id="FLQZ01000005">
    <property type="protein sequence ID" value="SBT11614.1"/>
    <property type="molecule type" value="Genomic_DNA"/>
</dbReference>
<keyword evidence="1" id="KW-1003">Cell membrane</keyword>
<feature type="transmembrane region" description="Helical" evidence="5">
    <location>
        <begin position="44"/>
        <end position="67"/>
    </location>
</feature>
<sequence>MNTMPHELVWGEVYFPPLLLVVALAYVLTILTGSITTRLGLHKYVALPALVELSLIVIFTGIIGQFITIF</sequence>
<reference evidence="7" key="1">
    <citation type="submission" date="2016-06" db="EMBL/GenBank/DDBJ databases">
        <authorList>
            <person name="Rodrigo-Torres L."/>
            <person name="Arahal D.R."/>
        </authorList>
    </citation>
    <scope>NUCLEOTIDE SEQUENCE [LARGE SCALE GENOMIC DNA]</scope>
    <source>
        <strain evidence="7">CECT 7224</strain>
    </source>
</reference>
<evidence type="ECO:0008006" key="8">
    <source>
        <dbReference type="Google" id="ProtNLM"/>
    </source>
</evidence>
<accession>A0A1C3J8Y6</accession>
<feature type="transmembrane region" description="Helical" evidence="5">
    <location>
        <begin position="13"/>
        <end position="32"/>
    </location>
</feature>